<sequence>MPVESDAGDRDIAEPGELTRRIRETASTEGWPKARQLIGRHWDHLLVAAPRELLDAVHSLPASSLVEEPGLVVAATYLQRVLIDGDPSRFSHDIRTDELATSPGTPLAQRLILLTGQIATAVGAGDAERALTVVEAARAELASATPEDEAHMRPTLPHLRLQWARAMDVSDRMGAADEYERAYELAQLTDQSHLARRAAAHLAWLQTSQGHLDVGESWIGRAGALESNPRYDAPLYLARALLCIDRNEFESAAVEFARLSVLPVGEYWAASLWVSSMRVRSAVEAVPLHAELARQLDRHSEAEREAPANRRYLRAARLRLSLFRPSVHRASPSDPSTSLDHLVIATEALHRGAYRTSAVHGAQAVDRSHTPRGLASALLVRAAALSSLKQTSHAVDVGLQAQALIDSGRLYSPYRLLPAGSIERLADQMPAEVGARLLTLAYGQRAPEIGSLTSRQAEILRALTDDRPLAEVAASLYISVNTLKSALKKIYGILGVNSRQQAADIARRSGLGRP</sequence>
<dbReference type="PROSITE" id="PS50043">
    <property type="entry name" value="HTH_LUXR_2"/>
    <property type="match status" value="1"/>
</dbReference>
<organism evidence="2 3">
    <name type="scientific">Labedella populi</name>
    <dbReference type="NCBI Taxonomy" id="2498850"/>
    <lineage>
        <taxon>Bacteria</taxon>
        <taxon>Bacillati</taxon>
        <taxon>Actinomycetota</taxon>
        <taxon>Actinomycetes</taxon>
        <taxon>Micrococcales</taxon>
        <taxon>Microbacteriaceae</taxon>
        <taxon>Labedella</taxon>
    </lineage>
</organism>
<dbReference type="Pfam" id="PF00196">
    <property type="entry name" value="GerE"/>
    <property type="match status" value="1"/>
</dbReference>
<dbReference type="InterPro" id="IPR036388">
    <property type="entry name" value="WH-like_DNA-bd_sf"/>
</dbReference>
<dbReference type="InterPro" id="IPR000792">
    <property type="entry name" value="Tscrpt_reg_LuxR_C"/>
</dbReference>
<dbReference type="InterPro" id="IPR016032">
    <property type="entry name" value="Sig_transdc_resp-reg_C-effctor"/>
</dbReference>
<dbReference type="RefSeq" id="WP_128497208.1">
    <property type="nucleotide sequence ID" value="NZ_RZNC01000001.1"/>
</dbReference>
<name>A0A444QEL5_9MICO</name>
<dbReference type="SUPFAM" id="SSF46894">
    <property type="entry name" value="C-terminal effector domain of the bipartite response regulators"/>
    <property type="match status" value="1"/>
</dbReference>
<comment type="caution">
    <text evidence="2">The sequence shown here is derived from an EMBL/GenBank/DDBJ whole genome shotgun (WGS) entry which is preliminary data.</text>
</comment>
<accession>A0A444QEL5</accession>
<dbReference type="GO" id="GO:0006355">
    <property type="term" value="P:regulation of DNA-templated transcription"/>
    <property type="evidence" value="ECO:0007669"/>
    <property type="project" value="InterPro"/>
</dbReference>
<evidence type="ECO:0000259" key="1">
    <source>
        <dbReference type="PROSITE" id="PS50043"/>
    </source>
</evidence>
<dbReference type="OrthoDB" id="3178268at2"/>
<dbReference type="EMBL" id="RZNC01000001">
    <property type="protein sequence ID" value="RWZ67980.1"/>
    <property type="molecule type" value="Genomic_DNA"/>
</dbReference>
<dbReference type="GO" id="GO:0003677">
    <property type="term" value="F:DNA binding"/>
    <property type="evidence" value="ECO:0007669"/>
    <property type="project" value="InterPro"/>
</dbReference>
<dbReference type="AlphaFoldDB" id="A0A444QEL5"/>
<dbReference type="CDD" id="cd06170">
    <property type="entry name" value="LuxR_C_like"/>
    <property type="match status" value="1"/>
</dbReference>
<reference evidence="2 3" key="1">
    <citation type="submission" date="2018-12" db="EMBL/GenBank/DDBJ databases">
        <authorList>
            <person name="Li F."/>
        </authorList>
    </citation>
    <scope>NUCLEOTIDE SEQUENCE [LARGE SCALE GENOMIC DNA]</scope>
    <source>
        <strain evidence="2 3">8H24J-4-2</strain>
    </source>
</reference>
<feature type="domain" description="HTH luxR-type" evidence="1">
    <location>
        <begin position="445"/>
        <end position="510"/>
    </location>
</feature>
<evidence type="ECO:0000313" key="2">
    <source>
        <dbReference type="EMBL" id="RWZ67980.1"/>
    </source>
</evidence>
<gene>
    <name evidence="2" type="ORF">ELQ92_01590</name>
</gene>
<dbReference type="Gene3D" id="1.10.10.10">
    <property type="entry name" value="Winged helix-like DNA-binding domain superfamily/Winged helix DNA-binding domain"/>
    <property type="match status" value="1"/>
</dbReference>
<proteinExistence type="predicted"/>
<protein>
    <submittedName>
        <fullName evidence="2">LuxR family transcriptional regulator</fullName>
    </submittedName>
</protein>
<dbReference type="SMART" id="SM00421">
    <property type="entry name" value="HTH_LUXR"/>
    <property type="match status" value="1"/>
</dbReference>
<dbReference type="Proteomes" id="UP000288603">
    <property type="component" value="Unassembled WGS sequence"/>
</dbReference>
<evidence type="ECO:0000313" key="3">
    <source>
        <dbReference type="Proteomes" id="UP000288603"/>
    </source>
</evidence>
<keyword evidence="3" id="KW-1185">Reference proteome</keyword>